<accession>A0A8C2WJN8</accession>
<dbReference type="AlphaFoldDB" id="A0A8C2WJN8"/>
<dbReference type="PANTHER" id="PTHR18949:SF1">
    <property type="entry name" value="LYMPHOCYTE-SPECIFIC PROTEIN 1"/>
    <property type="match status" value="1"/>
</dbReference>
<dbReference type="GeneTree" id="ENSGT00980000199380"/>
<proteinExistence type="predicted"/>
<feature type="compositionally biased region" description="Basic and acidic residues" evidence="1">
    <location>
        <begin position="159"/>
        <end position="169"/>
    </location>
</feature>
<evidence type="ECO:0000313" key="2">
    <source>
        <dbReference type="Ensembl" id="ENSCLMP00005005467.1"/>
    </source>
</evidence>
<dbReference type="GO" id="GO:0003779">
    <property type="term" value="F:actin binding"/>
    <property type="evidence" value="ECO:0007669"/>
    <property type="project" value="InterPro"/>
</dbReference>
<protein>
    <submittedName>
        <fullName evidence="2">Uncharacterized protein</fullName>
    </submittedName>
</protein>
<keyword evidence="3" id="KW-1185">Reference proteome</keyword>
<feature type="region of interest" description="Disordered" evidence="1">
    <location>
        <begin position="96"/>
        <end position="169"/>
    </location>
</feature>
<dbReference type="InterPro" id="IPR006018">
    <property type="entry name" value="Caldesmon_LSP"/>
</dbReference>
<feature type="region of interest" description="Disordered" evidence="1">
    <location>
        <begin position="19"/>
        <end position="73"/>
    </location>
</feature>
<dbReference type="PRINTS" id="PR01083">
    <property type="entry name" value="LYMPHSPCIFIC"/>
</dbReference>
<dbReference type="PANTHER" id="PTHR18949">
    <property type="entry name" value="CALDESMON"/>
    <property type="match status" value="1"/>
</dbReference>
<feature type="compositionally biased region" description="Basic and acidic residues" evidence="1">
    <location>
        <begin position="303"/>
        <end position="312"/>
    </location>
</feature>
<dbReference type="Proteomes" id="UP000694565">
    <property type="component" value="Unplaced"/>
</dbReference>
<dbReference type="Ensembl" id="ENSCLMT00005005900.1">
    <property type="protein sequence ID" value="ENSCLMP00005005467.1"/>
    <property type="gene ID" value="ENSCLMG00005003037.1"/>
</dbReference>
<feature type="compositionally biased region" description="Polar residues" evidence="1">
    <location>
        <begin position="457"/>
        <end position="468"/>
    </location>
</feature>
<dbReference type="GO" id="GO:0007165">
    <property type="term" value="P:signal transduction"/>
    <property type="evidence" value="ECO:0007669"/>
    <property type="project" value="InterPro"/>
</dbReference>
<evidence type="ECO:0000256" key="1">
    <source>
        <dbReference type="SAM" id="MobiDB-lite"/>
    </source>
</evidence>
<dbReference type="Pfam" id="PF02029">
    <property type="entry name" value="Caldesmon"/>
    <property type="match status" value="1"/>
</dbReference>
<gene>
    <name evidence="2" type="primary">LOC117728883</name>
</gene>
<reference evidence="2" key="1">
    <citation type="submission" date="2025-08" db="UniProtKB">
        <authorList>
            <consortium name="Ensembl"/>
        </authorList>
    </citation>
    <scope>IDENTIFICATION</scope>
</reference>
<feature type="compositionally biased region" description="Basic and acidic residues" evidence="1">
    <location>
        <begin position="125"/>
        <end position="140"/>
    </location>
</feature>
<feature type="compositionally biased region" description="Polar residues" evidence="1">
    <location>
        <begin position="513"/>
        <end position="526"/>
    </location>
</feature>
<feature type="region of interest" description="Disordered" evidence="1">
    <location>
        <begin position="508"/>
        <end position="527"/>
    </location>
</feature>
<feature type="region of interest" description="Disordered" evidence="1">
    <location>
        <begin position="207"/>
        <end position="380"/>
    </location>
</feature>
<sequence>MSESIRRKSSSRQLLQNLISVTAQRSQEDAEEVEREQRRRARETQRGEGSPSWPGPPRRNQLPRNELARNAALDEELKPRCCLVLEEDEGFSDWSHRLENRSEQEVQQDCRAGLQRPSTHRRKPRPEEEKRQEGEEKEKEKEEEEEEEGCRSQEASTRPPEKVSIDGKEVKMSYSSTVFLSHDARPLHAVGQPADRTSYLVAGTMRPRGGACRVDGAQQEAQQEMQQEMQQEVQQEAQQEVQQEAQQEVQQEAQQDVQQEAQQDVQQEMQQEVQQEAQQEVQQEVQQEAQQEVQQEVQAALQRESDEAHPRDEDDQEEEELSFTHEEEEDLHLTREEEHREEEEPRMPDKSSTESGGRRRSQEVRRGEGEEPVNYGPMSPTFKKLLVQFYPEEVNHRVSTDAKCSIIERTESLRRSGNVKKTLTPVAVSKIDKKLELYAHALQASTQEGRSGGQALTDLTSPTEPVSSKRSLFEVGEARSPNAVTPPKDADGLKVGVANLINQWVKGGDDGSRCSSPSRPAENSSGKRYKFVVTGHGKYEKVSVDWDDCSSAGQFYEDL</sequence>
<evidence type="ECO:0000313" key="3">
    <source>
        <dbReference type="Proteomes" id="UP000694565"/>
    </source>
</evidence>
<dbReference type="InterPro" id="IPR002211">
    <property type="entry name" value="Lymphspecific"/>
</dbReference>
<organism evidence="2 3">
    <name type="scientific">Cyclopterus lumpus</name>
    <name type="common">Lumpsucker</name>
    <dbReference type="NCBI Taxonomy" id="8103"/>
    <lineage>
        <taxon>Eukaryota</taxon>
        <taxon>Metazoa</taxon>
        <taxon>Chordata</taxon>
        <taxon>Craniata</taxon>
        <taxon>Vertebrata</taxon>
        <taxon>Euteleostomi</taxon>
        <taxon>Actinopterygii</taxon>
        <taxon>Neopterygii</taxon>
        <taxon>Teleostei</taxon>
        <taxon>Neoteleostei</taxon>
        <taxon>Acanthomorphata</taxon>
        <taxon>Eupercaria</taxon>
        <taxon>Perciformes</taxon>
        <taxon>Cottioidei</taxon>
        <taxon>Cottales</taxon>
        <taxon>Cyclopteridae</taxon>
        <taxon>Cyclopterus</taxon>
    </lineage>
</organism>
<feature type="compositionally biased region" description="Low complexity" evidence="1">
    <location>
        <begin position="217"/>
        <end position="300"/>
    </location>
</feature>
<feature type="compositionally biased region" description="Acidic residues" evidence="1">
    <location>
        <begin position="313"/>
        <end position="330"/>
    </location>
</feature>
<feature type="region of interest" description="Disordered" evidence="1">
    <location>
        <begin position="446"/>
        <end position="468"/>
    </location>
</feature>
<name>A0A8C2WJN8_CYCLU</name>
<feature type="compositionally biased region" description="Basic and acidic residues" evidence="1">
    <location>
        <begin position="331"/>
        <end position="369"/>
    </location>
</feature>
<reference evidence="2" key="2">
    <citation type="submission" date="2025-09" db="UniProtKB">
        <authorList>
            <consortium name="Ensembl"/>
        </authorList>
    </citation>
    <scope>IDENTIFICATION</scope>
</reference>